<dbReference type="Pfam" id="PF07690">
    <property type="entry name" value="MFS_1"/>
    <property type="match status" value="1"/>
</dbReference>
<dbReference type="AlphaFoldDB" id="A0A1L9PPL5"/>
<keyword evidence="5 7" id="KW-0472">Membrane</keyword>
<keyword evidence="3 7" id="KW-0812">Transmembrane</keyword>
<keyword evidence="4 7" id="KW-1133">Transmembrane helix</keyword>
<evidence type="ECO:0000313" key="9">
    <source>
        <dbReference type="EMBL" id="OJJ03460.1"/>
    </source>
</evidence>
<evidence type="ECO:0000259" key="8">
    <source>
        <dbReference type="PROSITE" id="PS50850"/>
    </source>
</evidence>
<dbReference type="Proteomes" id="UP000184073">
    <property type="component" value="Unassembled WGS sequence"/>
</dbReference>
<dbReference type="PROSITE" id="PS50850">
    <property type="entry name" value="MFS"/>
    <property type="match status" value="1"/>
</dbReference>
<evidence type="ECO:0000256" key="4">
    <source>
        <dbReference type="ARBA" id="ARBA00022989"/>
    </source>
</evidence>
<evidence type="ECO:0000256" key="5">
    <source>
        <dbReference type="ARBA" id="ARBA00023136"/>
    </source>
</evidence>
<feature type="region of interest" description="Disordered" evidence="6">
    <location>
        <begin position="9"/>
        <end position="52"/>
    </location>
</feature>
<evidence type="ECO:0000256" key="6">
    <source>
        <dbReference type="SAM" id="MobiDB-lite"/>
    </source>
</evidence>
<feature type="transmembrane region" description="Helical" evidence="7">
    <location>
        <begin position="195"/>
        <end position="218"/>
    </location>
</feature>
<feature type="transmembrane region" description="Helical" evidence="7">
    <location>
        <begin position="238"/>
        <end position="260"/>
    </location>
</feature>
<evidence type="ECO:0000256" key="1">
    <source>
        <dbReference type="ARBA" id="ARBA00004141"/>
    </source>
</evidence>
<dbReference type="OrthoDB" id="10262656at2759"/>
<dbReference type="InterPro" id="IPR020846">
    <property type="entry name" value="MFS_dom"/>
</dbReference>
<dbReference type="SUPFAM" id="SSF103473">
    <property type="entry name" value="MFS general substrate transporter"/>
    <property type="match status" value="1"/>
</dbReference>
<feature type="transmembrane region" description="Helical" evidence="7">
    <location>
        <begin position="426"/>
        <end position="444"/>
    </location>
</feature>
<dbReference type="PANTHER" id="PTHR23504">
    <property type="entry name" value="MAJOR FACILITATOR SUPERFAMILY DOMAIN-CONTAINING PROTEIN 10"/>
    <property type="match status" value="1"/>
</dbReference>
<reference evidence="10" key="1">
    <citation type="journal article" date="2017" name="Genome Biol.">
        <title>Comparative genomics reveals high biological diversity and specific adaptations in the industrially and medically important fungal genus Aspergillus.</title>
        <authorList>
            <person name="de Vries R.P."/>
            <person name="Riley R."/>
            <person name="Wiebenga A."/>
            <person name="Aguilar-Osorio G."/>
            <person name="Amillis S."/>
            <person name="Uchima C.A."/>
            <person name="Anderluh G."/>
            <person name="Asadollahi M."/>
            <person name="Askin M."/>
            <person name="Barry K."/>
            <person name="Battaglia E."/>
            <person name="Bayram O."/>
            <person name="Benocci T."/>
            <person name="Braus-Stromeyer S.A."/>
            <person name="Caldana C."/>
            <person name="Canovas D."/>
            <person name="Cerqueira G.C."/>
            <person name="Chen F."/>
            <person name="Chen W."/>
            <person name="Choi C."/>
            <person name="Clum A."/>
            <person name="Dos Santos R.A."/>
            <person name="Damasio A.R."/>
            <person name="Diallinas G."/>
            <person name="Emri T."/>
            <person name="Fekete E."/>
            <person name="Flipphi M."/>
            <person name="Freyberg S."/>
            <person name="Gallo A."/>
            <person name="Gournas C."/>
            <person name="Habgood R."/>
            <person name="Hainaut M."/>
            <person name="Harispe M.L."/>
            <person name="Henrissat B."/>
            <person name="Hilden K.S."/>
            <person name="Hope R."/>
            <person name="Hossain A."/>
            <person name="Karabika E."/>
            <person name="Karaffa L."/>
            <person name="Karanyi Z."/>
            <person name="Krasevec N."/>
            <person name="Kuo A."/>
            <person name="Kusch H."/>
            <person name="LaButti K."/>
            <person name="Lagendijk E.L."/>
            <person name="Lapidus A."/>
            <person name="Levasseur A."/>
            <person name="Lindquist E."/>
            <person name="Lipzen A."/>
            <person name="Logrieco A.F."/>
            <person name="MacCabe A."/>
            <person name="Maekelae M.R."/>
            <person name="Malavazi I."/>
            <person name="Melin P."/>
            <person name="Meyer V."/>
            <person name="Mielnichuk N."/>
            <person name="Miskei M."/>
            <person name="Molnar A.P."/>
            <person name="Mule G."/>
            <person name="Ngan C.Y."/>
            <person name="Orejas M."/>
            <person name="Orosz E."/>
            <person name="Ouedraogo J.P."/>
            <person name="Overkamp K.M."/>
            <person name="Park H.-S."/>
            <person name="Perrone G."/>
            <person name="Piumi F."/>
            <person name="Punt P.J."/>
            <person name="Ram A.F."/>
            <person name="Ramon A."/>
            <person name="Rauscher S."/>
            <person name="Record E."/>
            <person name="Riano-Pachon D.M."/>
            <person name="Robert V."/>
            <person name="Roehrig J."/>
            <person name="Ruller R."/>
            <person name="Salamov A."/>
            <person name="Salih N.S."/>
            <person name="Samson R.A."/>
            <person name="Sandor E."/>
            <person name="Sanguinetti M."/>
            <person name="Schuetze T."/>
            <person name="Sepcic K."/>
            <person name="Shelest E."/>
            <person name="Sherlock G."/>
            <person name="Sophianopoulou V."/>
            <person name="Squina F.M."/>
            <person name="Sun H."/>
            <person name="Susca A."/>
            <person name="Todd R.B."/>
            <person name="Tsang A."/>
            <person name="Unkles S.E."/>
            <person name="van de Wiele N."/>
            <person name="van Rossen-Uffink D."/>
            <person name="Oliveira J.V."/>
            <person name="Vesth T.C."/>
            <person name="Visser J."/>
            <person name="Yu J.-H."/>
            <person name="Zhou M."/>
            <person name="Andersen M.R."/>
            <person name="Archer D.B."/>
            <person name="Baker S.E."/>
            <person name="Benoit I."/>
            <person name="Brakhage A.A."/>
            <person name="Braus G.H."/>
            <person name="Fischer R."/>
            <person name="Frisvad J.C."/>
            <person name="Goldman G.H."/>
            <person name="Houbraken J."/>
            <person name="Oakley B."/>
            <person name="Pocsi I."/>
            <person name="Scazzocchio C."/>
            <person name="Seiboth B."/>
            <person name="vanKuyk P.A."/>
            <person name="Wortman J."/>
            <person name="Dyer P.S."/>
            <person name="Grigoriev I.V."/>
        </authorList>
    </citation>
    <scope>NUCLEOTIDE SEQUENCE [LARGE SCALE GENOMIC DNA]</scope>
    <source>
        <strain evidence="10">CBS 583.65</strain>
    </source>
</reference>
<dbReference type="Gene3D" id="1.20.1250.20">
    <property type="entry name" value="MFS general substrate transporter like domains"/>
    <property type="match status" value="1"/>
</dbReference>
<comment type="subcellular location">
    <subcellularLocation>
        <location evidence="1">Membrane</location>
        <topology evidence="1">Multi-pass membrane protein</topology>
    </subcellularLocation>
</comment>
<evidence type="ECO:0000256" key="3">
    <source>
        <dbReference type="ARBA" id="ARBA00022692"/>
    </source>
</evidence>
<dbReference type="InterPro" id="IPR036259">
    <property type="entry name" value="MFS_trans_sf"/>
</dbReference>
<dbReference type="InterPro" id="IPR011701">
    <property type="entry name" value="MFS"/>
</dbReference>
<accession>A0A1L9PPL5</accession>
<name>A0A1L9PPL5_ASPVE</name>
<feature type="transmembrane region" description="Helical" evidence="7">
    <location>
        <begin position="499"/>
        <end position="521"/>
    </location>
</feature>
<dbReference type="GO" id="GO:0022857">
    <property type="term" value="F:transmembrane transporter activity"/>
    <property type="evidence" value="ECO:0007669"/>
    <property type="project" value="InterPro"/>
</dbReference>
<keyword evidence="2" id="KW-0813">Transport</keyword>
<evidence type="ECO:0000256" key="2">
    <source>
        <dbReference type="ARBA" id="ARBA00022448"/>
    </source>
</evidence>
<dbReference type="GeneID" id="63724688"/>
<sequence>MFSWFLRSFGRKDSREDVDTDSYPLLERRSTSVDENTPGESEDKPANASDGPVTWLSLPNKTQLFILLVVRASEVVYRSSIRTYRFHQLRWFDPALPDDRLSTQAGIIHGSSNAVQVFSGILVGRLADTPWIGRKSMLLCGLFGYIISSIGLAFSKSFLAVVAFQALGAVMDGIPALVRTTIAETMGEKKYLSRAFVLLPLFANVGGTLGPFMGGILADPMHNHPSLVWPEWMSRWPYALPSLVNAAMCALIVVLVVLFLDETLPSARLCQRANSYRYQPLRESPAIDRVEEGAIEDQSPQTRKPAGFRALLARNVLLTLSSRFLFSFHDITYISLSALFLPAPRASPFVHHGAHFGGGMGLSTAETGLAMSISGPILVLLSLTCYPAVSARLGTLGSYRIFLSLALVLYMATPFLVFVPDRALPVWLALGGVMSLIAVSRTFTCPASSIILNYCVLDPSALATVNGVGQSVTSAANTIGPMIGSWEFGLGLRSNLVGIPWWGLGVVVLAQLIVLCFLEVVE</sequence>
<proteinExistence type="predicted"/>
<feature type="domain" description="Major facilitator superfamily (MFS) profile" evidence="8">
    <location>
        <begin position="66"/>
        <end position="522"/>
    </location>
</feature>
<dbReference type="GO" id="GO:0016020">
    <property type="term" value="C:membrane"/>
    <property type="evidence" value="ECO:0007669"/>
    <property type="project" value="UniProtKB-SubCell"/>
</dbReference>
<gene>
    <name evidence="9" type="ORF">ASPVEDRAFT_195001</name>
</gene>
<feature type="transmembrane region" description="Helical" evidence="7">
    <location>
        <begin position="136"/>
        <end position="154"/>
    </location>
</feature>
<dbReference type="PANTHER" id="PTHR23504:SF6">
    <property type="entry name" value="MULTIDRUG TRANSPORTER, PUTATIVE (AFU_ORTHOLOGUE AFUA_4G08740)-RELATED"/>
    <property type="match status" value="1"/>
</dbReference>
<feature type="transmembrane region" description="Helical" evidence="7">
    <location>
        <begin position="401"/>
        <end position="419"/>
    </location>
</feature>
<organism evidence="9 10">
    <name type="scientific">Aspergillus versicolor CBS 583.65</name>
    <dbReference type="NCBI Taxonomy" id="1036611"/>
    <lineage>
        <taxon>Eukaryota</taxon>
        <taxon>Fungi</taxon>
        <taxon>Dikarya</taxon>
        <taxon>Ascomycota</taxon>
        <taxon>Pezizomycotina</taxon>
        <taxon>Eurotiomycetes</taxon>
        <taxon>Eurotiomycetidae</taxon>
        <taxon>Eurotiales</taxon>
        <taxon>Aspergillaceae</taxon>
        <taxon>Aspergillus</taxon>
        <taxon>Aspergillus subgen. Nidulantes</taxon>
    </lineage>
</organism>
<dbReference type="VEuPathDB" id="FungiDB:ASPVEDRAFT_195001"/>
<dbReference type="EMBL" id="KV878130">
    <property type="protein sequence ID" value="OJJ03460.1"/>
    <property type="molecule type" value="Genomic_DNA"/>
</dbReference>
<protein>
    <recommendedName>
        <fullName evidence="8">Major facilitator superfamily (MFS) profile domain-containing protein</fullName>
    </recommendedName>
</protein>
<dbReference type="RefSeq" id="XP_040669222.1">
    <property type="nucleotide sequence ID" value="XM_040809177.1"/>
</dbReference>
<feature type="transmembrane region" description="Helical" evidence="7">
    <location>
        <begin position="369"/>
        <end position="389"/>
    </location>
</feature>
<evidence type="ECO:0000313" key="10">
    <source>
        <dbReference type="Proteomes" id="UP000184073"/>
    </source>
</evidence>
<evidence type="ECO:0000256" key="7">
    <source>
        <dbReference type="SAM" id="Phobius"/>
    </source>
</evidence>
<keyword evidence="10" id="KW-1185">Reference proteome</keyword>